<organism evidence="1 2">
    <name type="scientific">Pleurodeles waltl</name>
    <name type="common">Iberian ribbed newt</name>
    <dbReference type="NCBI Taxonomy" id="8319"/>
    <lineage>
        <taxon>Eukaryota</taxon>
        <taxon>Metazoa</taxon>
        <taxon>Chordata</taxon>
        <taxon>Craniata</taxon>
        <taxon>Vertebrata</taxon>
        <taxon>Euteleostomi</taxon>
        <taxon>Amphibia</taxon>
        <taxon>Batrachia</taxon>
        <taxon>Caudata</taxon>
        <taxon>Salamandroidea</taxon>
        <taxon>Salamandridae</taxon>
        <taxon>Pleurodelinae</taxon>
        <taxon>Pleurodeles</taxon>
    </lineage>
</organism>
<evidence type="ECO:0000313" key="2">
    <source>
        <dbReference type="Proteomes" id="UP001066276"/>
    </source>
</evidence>
<accession>A0AAV7WC57</accession>
<evidence type="ECO:0000313" key="1">
    <source>
        <dbReference type="EMBL" id="KAJ1210143.1"/>
    </source>
</evidence>
<dbReference type="Gene3D" id="3.30.70.1820">
    <property type="entry name" value="L1 transposable element, RRM domain"/>
    <property type="match status" value="1"/>
</dbReference>
<reference evidence="1" key="1">
    <citation type="journal article" date="2022" name="bioRxiv">
        <title>Sequencing and chromosome-scale assembly of the giantPleurodeles waltlgenome.</title>
        <authorList>
            <person name="Brown T."/>
            <person name="Elewa A."/>
            <person name="Iarovenko S."/>
            <person name="Subramanian E."/>
            <person name="Araus A.J."/>
            <person name="Petzold A."/>
            <person name="Susuki M."/>
            <person name="Suzuki K.-i.T."/>
            <person name="Hayashi T."/>
            <person name="Toyoda A."/>
            <person name="Oliveira C."/>
            <person name="Osipova E."/>
            <person name="Leigh N.D."/>
            <person name="Simon A."/>
            <person name="Yun M.H."/>
        </authorList>
    </citation>
    <scope>NUCLEOTIDE SEQUENCE</scope>
    <source>
        <strain evidence="1">20211129_DDA</strain>
        <tissue evidence="1">Liver</tissue>
    </source>
</reference>
<dbReference type="AlphaFoldDB" id="A0AAV7WC57"/>
<dbReference type="Proteomes" id="UP001066276">
    <property type="component" value="Chromosome 1_2"/>
</dbReference>
<protein>
    <submittedName>
        <fullName evidence="1">Uncharacterized protein</fullName>
    </submittedName>
</protein>
<proteinExistence type="predicted"/>
<name>A0AAV7WC57_PLEWA</name>
<gene>
    <name evidence="1" type="ORF">NDU88_005511</name>
</gene>
<sequence>MSATEQATAMDCILQEITAVSRRLEGMDTATTSLMTETKSMHIEIAGFQSCVTGLEHRMATMEDHIHTVLDKDQELLFLHSIHLFVYPEHAEGTDTSSFLCSVLPKLTEIVLEPPLEFQRAHRLGPQRKNGTTKPRPIIACLLRHKQVRQLLSAS</sequence>
<comment type="caution">
    <text evidence="1">The sequence shown here is derived from an EMBL/GenBank/DDBJ whole genome shotgun (WGS) entry which is preliminary data.</text>
</comment>
<keyword evidence="2" id="KW-1185">Reference proteome</keyword>
<dbReference type="EMBL" id="JANPWB010000002">
    <property type="protein sequence ID" value="KAJ1210143.1"/>
    <property type="molecule type" value="Genomic_DNA"/>
</dbReference>